<evidence type="ECO:0000313" key="7">
    <source>
        <dbReference type="Proteomes" id="UP001501456"/>
    </source>
</evidence>
<dbReference type="EMBL" id="BAABBI010000003">
    <property type="protein sequence ID" value="GAA3789558.1"/>
    <property type="molecule type" value="Genomic_DNA"/>
</dbReference>
<dbReference type="PANTHER" id="PTHR42852:SF6">
    <property type="entry name" value="THIOL:DISULFIDE INTERCHANGE PROTEIN DSBE"/>
    <property type="match status" value="1"/>
</dbReference>
<evidence type="ECO:0000313" key="6">
    <source>
        <dbReference type="EMBL" id="GAA3789558.1"/>
    </source>
</evidence>
<evidence type="ECO:0000256" key="2">
    <source>
        <dbReference type="ARBA" id="ARBA00022748"/>
    </source>
</evidence>
<sequence length="351" mass="39499">MKKLAILALAISVFACNEKEEKPKDYVTLSGTITNKNSDSVFVKKKDFIKVLKVAEDGTFKDTLKVAEPGVFSIGDGTEVTSIFLKNGYDLNMTIDTKMFDETVKYTGEGSETSNFLAAHSLKQETYFSTEAYKDLDSLAYNKEFDKVENELKAFYDNAKNIDSTVVADAKERLPKIMKYYRFAIKQQLETEKAMSETLYKGADSPEFKDYENYAGGTMSLNDLKGKYTYIDIWATWCGPCKAEIPSLKKIEAAYHGKNIQFVSISIDDDRTHGNSWDKAKEDWKAMVADKELGGIQLFAPKGWQSQFIADYYIMGIPRFILLDPDGKIVSADAPRPSSSDLTDLFSELNI</sequence>
<name>A0ABP7HCI3_9FLAO</name>
<evidence type="ECO:0000256" key="4">
    <source>
        <dbReference type="ARBA" id="ARBA00023284"/>
    </source>
</evidence>
<comment type="subcellular location">
    <subcellularLocation>
        <location evidence="1">Cell envelope</location>
    </subcellularLocation>
</comment>
<dbReference type="PROSITE" id="PS51257">
    <property type="entry name" value="PROKAR_LIPOPROTEIN"/>
    <property type="match status" value="1"/>
</dbReference>
<gene>
    <name evidence="6" type="ORF">GCM10022271_22500</name>
</gene>
<dbReference type="InterPro" id="IPR050553">
    <property type="entry name" value="Thioredoxin_ResA/DsbE_sf"/>
</dbReference>
<keyword evidence="2" id="KW-0201">Cytochrome c-type biogenesis</keyword>
<proteinExistence type="predicted"/>
<dbReference type="Pfam" id="PF08534">
    <property type="entry name" value="Redoxin"/>
    <property type="match status" value="1"/>
</dbReference>
<dbReference type="Proteomes" id="UP001501456">
    <property type="component" value="Unassembled WGS sequence"/>
</dbReference>
<keyword evidence="3" id="KW-1015">Disulfide bond</keyword>
<dbReference type="PANTHER" id="PTHR42852">
    <property type="entry name" value="THIOL:DISULFIDE INTERCHANGE PROTEIN DSBE"/>
    <property type="match status" value="1"/>
</dbReference>
<dbReference type="SUPFAM" id="SSF52833">
    <property type="entry name" value="Thioredoxin-like"/>
    <property type="match status" value="1"/>
</dbReference>
<comment type="caution">
    <text evidence="6">The sequence shown here is derived from an EMBL/GenBank/DDBJ whole genome shotgun (WGS) entry which is preliminary data.</text>
</comment>
<evidence type="ECO:0000259" key="5">
    <source>
        <dbReference type="PROSITE" id="PS51352"/>
    </source>
</evidence>
<evidence type="ECO:0000256" key="3">
    <source>
        <dbReference type="ARBA" id="ARBA00023157"/>
    </source>
</evidence>
<keyword evidence="7" id="KW-1185">Reference proteome</keyword>
<evidence type="ECO:0000256" key="1">
    <source>
        <dbReference type="ARBA" id="ARBA00004196"/>
    </source>
</evidence>
<protein>
    <submittedName>
        <fullName evidence="6">TlpA disulfide reductase family protein</fullName>
    </submittedName>
</protein>
<dbReference type="Gene3D" id="3.40.30.10">
    <property type="entry name" value="Glutaredoxin"/>
    <property type="match status" value="1"/>
</dbReference>
<dbReference type="InterPro" id="IPR013740">
    <property type="entry name" value="Redoxin"/>
</dbReference>
<feature type="domain" description="Thioredoxin" evidence="5">
    <location>
        <begin position="199"/>
        <end position="351"/>
    </location>
</feature>
<keyword evidence="4" id="KW-0676">Redox-active center</keyword>
<dbReference type="RefSeq" id="WP_344730653.1">
    <property type="nucleotide sequence ID" value="NZ_BAABBI010000003.1"/>
</dbReference>
<dbReference type="PROSITE" id="PS51352">
    <property type="entry name" value="THIOREDOXIN_2"/>
    <property type="match status" value="1"/>
</dbReference>
<dbReference type="InterPro" id="IPR036249">
    <property type="entry name" value="Thioredoxin-like_sf"/>
</dbReference>
<dbReference type="InterPro" id="IPR013766">
    <property type="entry name" value="Thioredoxin_domain"/>
</dbReference>
<organism evidence="6 7">
    <name type="scientific">Corallibacter vietnamensis</name>
    <dbReference type="NCBI Taxonomy" id="904130"/>
    <lineage>
        <taxon>Bacteria</taxon>
        <taxon>Pseudomonadati</taxon>
        <taxon>Bacteroidota</taxon>
        <taxon>Flavobacteriia</taxon>
        <taxon>Flavobacteriales</taxon>
        <taxon>Flavobacteriaceae</taxon>
        <taxon>Corallibacter</taxon>
    </lineage>
</organism>
<reference evidence="7" key="1">
    <citation type="journal article" date="2019" name="Int. J. Syst. Evol. Microbiol.">
        <title>The Global Catalogue of Microorganisms (GCM) 10K type strain sequencing project: providing services to taxonomists for standard genome sequencing and annotation.</title>
        <authorList>
            <consortium name="The Broad Institute Genomics Platform"/>
            <consortium name="The Broad Institute Genome Sequencing Center for Infectious Disease"/>
            <person name="Wu L."/>
            <person name="Ma J."/>
        </authorList>
    </citation>
    <scope>NUCLEOTIDE SEQUENCE [LARGE SCALE GENOMIC DNA]</scope>
    <source>
        <strain evidence="7">JCM 17525</strain>
    </source>
</reference>
<dbReference type="CDD" id="cd02966">
    <property type="entry name" value="TlpA_like_family"/>
    <property type="match status" value="1"/>
</dbReference>
<accession>A0ABP7HCI3</accession>